<evidence type="ECO:0000313" key="7">
    <source>
        <dbReference type="EMBL" id="AIG96914.1"/>
    </source>
</evidence>
<dbReference type="CDD" id="cd16442">
    <property type="entry name" value="BPL"/>
    <property type="match status" value="1"/>
</dbReference>
<name>A0A075WCG4_ARCFL</name>
<keyword evidence="4" id="KW-0238">DNA-binding</keyword>
<dbReference type="InterPro" id="IPR036388">
    <property type="entry name" value="WH-like_DNA-bd_sf"/>
</dbReference>
<keyword evidence="3" id="KW-0805">Transcription regulation</keyword>
<keyword evidence="5" id="KW-0804">Transcription</keyword>
<accession>A0A075WCG4</accession>
<dbReference type="HOGENOM" id="CLU_051096_0_0_2"/>
<feature type="domain" description="BPL/LPL catalytic" evidence="6">
    <location>
        <begin position="73"/>
        <end position="239"/>
    </location>
</feature>
<keyword evidence="1" id="KW-0678">Repressor</keyword>
<dbReference type="Proteomes" id="UP000028501">
    <property type="component" value="Chromosome"/>
</dbReference>
<organism evidence="7 8">
    <name type="scientific">Archaeoglobus fulgidus DSM 8774</name>
    <dbReference type="NCBI Taxonomy" id="1344584"/>
    <lineage>
        <taxon>Archaea</taxon>
        <taxon>Methanobacteriati</taxon>
        <taxon>Methanobacteriota</taxon>
        <taxon>Archaeoglobi</taxon>
        <taxon>Archaeoglobales</taxon>
        <taxon>Archaeoglobaceae</taxon>
        <taxon>Archaeoglobus</taxon>
    </lineage>
</organism>
<dbReference type="GO" id="GO:0005737">
    <property type="term" value="C:cytoplasm"/>
    <property type="evidence" value="ECO:0007669"/>
    <property type="project" value="TreeGrafter"/>
</dbReference>
<dbReference type="InterPro" id="IPR003142">
    <property type="entry name" value="BPL_C"/>
</dbReference>
<dbReference type="Gene3D" id="2.30.30.100">
    <property type="match status" value="1"/>
</dbReference>
<dbReference type="InterPro" id="IPR004143">
    <property type="entry name" value="BPL_LPL_catalytic"/>
</dbReference>
<dbReference type="Gene3D" id="3.30.930.10">
    <property type="entry name" value="Bira Bifunctional Protein, Domain 2"/>
    <property type="match status" value="1"/>
</dbReference>
<dbReference type="GO" id="GO:0006355">
    <property type="term" value="P:regulation of DNA-templated transcription"/>
    <property type="evidence" value="ECO:0007669"/>
    <property type="project" value="InterPro"/>
</dbReference>
<dbReference type="SUPFAM" id="SSF46785">
    <property type="entry name" value="Winged helix' DNA-binding domain"/>
    <property type="match status" value="1"/>
</dbReference>
<dbReference type="InterPro" id="IPR030855">
    <property type="entry name" value="Bifunct_BirA"/>
</dbReference>
<dbReference type="Pfam" id="PF08279">
    <property type="entry name" value="HTH_11"/>
    <property type="match status" value="1"/>
</dbReference>
<evidence type="ECO:0000256" key="5">
    <source>
        <dbReference type="ARBA" id="ARBA00023163"/>
    </source>
</evidence>
<gene>
    <name evidence="7" type="ORF">AFULGI_00000690</name>
</gene>
<dbReference type="PROSITE" id="PS51733">
    <property type="entry name" value="BPL_LPL_CATALYTIC"/>
    <property type="match status" value="1"/>
</dbReference>
<dbReference type="InterPro" id="IPR013196">
    <property type="entry name" value="HTH_11"/>
</dbReference>
<dbReference type="GeneID" id="24793628"/>
<dbReference type="EMBL" id="CP006577">
    <property type="protein sequence ID" value="AIG96914.1"/>
    <property type="molecule type" value="Genomic_DNA"/>
</dbReference>
<dbReference type="NCBIfam" id="TIGR00121">
    <property type="entry name" value="birA_ligase"/>
    <property type="match status" value="1"/>
</dbReference>
<dbReference type="CDD" id="cd00090">
    <property type="entry name" value="HTH_ARSR"/>
    <property type="match status" value="1"/>
</dbReference>
<evidence type="ECO:0000259" key="6">
    <source>
        <dbReference type="PROSITE" id="PS51733"/>
    </source>
</evidence>
<dbReference type="SUPFAM" id="SSF55681">
    <property type="entry name" value="Class II aaRS and biotin synthetases"/>
    <property type="match status" value="1"/>
</dbReference>
<dbReference type="NCBIfam" id="TIGR00122">
    <property type="entry name" value="birA_repr_reg"/>
    <property type="match status" value="1"/>
</dbReference>
<evidence type="ECO:0000256" key="4">
    <source>
        <dbReference type="ARBA" id="ARBA00023125"/>
    </source>
</evidence>
<keyword evidence="2 7" id="KW-0436">Ligase</keyword>
<dbReference type="AlphaFoldDB" id="A0A075WCG4"/>
<evidence type="ECO:0000256" key="2">
    <source>
        <dbReference type="ARBA" id="ARBA00022598"/>
    </source>
</evidence>
<dbReference type="PANTHER" id="PTHR12835">
    <property type="entry name" value="BIOTIN PROTEIN LIGASE"/>
    <property type="match status" value="1"/>
</dbReference>
<dbReference type="InterPro" id="IPR011991">
    <property type="entry name" value="ArsR-like_HTH"/>
</dbReference>
<evidence type="ECO:0000256" key="1">
    <source>
        <dbReference type="ARBA" id="ARBA00022491"/>
    </source>
</evidence>
<reference evidence="7 8" key="1">
    <citation type="submission" date="2013-07" db="EMBL/GenBank/DDBJ databases">
        <title>Genome of Archaeoglobus fulgidus.</title>
        <authorList>
            <person name="Fiebig A."/>
            <person name="Birkeland N.-K."/>
        </authorList>
    </citation>
    <scope>NUCLEOTIDE SEQUENCE [LARGE SCALE GENOMIC DNA]</scope>
    <source>
        <strain evidence="7 8">DSM 8774</strain>
    </source>
</reference>
<dbReference type="Gene3D" id="1.10.10.10">
    <property type="entry name" value="Winged helix-like DNA-binding domain superfamily/Winged helix DNA-binding domain"/>
    <property type="match status" value="1"/>
</dbReference>
<dbReference type="Pfam" id="PF03099">
    <property type="entry name" value="BPL_LplA_LipB"/>
    <property type="match status" value="1"/>
</dbReference>
<proteinExistence type="inferred from homology"/>
<evidence type="ECO:0000256" key="3">
    <source>
        <dbReference type="ARBA" id="ARBA00023015"/>
    </source>
</evidence>
<dbReference type="PANTHER" id="PTHR12835:SF5">
    <property type="entry name" value="BIOTIN--PROTEIN LIGASE"/>
    <property type="match status" value="1"/>
</dbReference>
<dbReference type="InterPro" id="IPR004409">
    <property type="entry name" value="Biotin_operon_repress_HTH"/>
</dbReference>
<dbReference type="KEGG" id="afg:AFULGI_00000690"/>
<dbReference type="RefSeq" id="WP_052358643.1">
    <property type="nucleotide sequence ID" value="NZ_CP006577.1"/>
</dbReference>
<evidence type="ECO:0000313" key="8">
    <source>
        <dbReference type="Proteomes" id="UP000028501"/>
    </source>
</evidence>
<dbReference type="GO" id="GO:0003677">
    <property type="term" value="F:DNA binding"/>
    <property type="evidence" value="ECO:0007669"/>
    <property type="project" value="UniProtKB-KW"/>
</dbReference>
<dbReference type="InterPro" id="IPR036390">
    <property type="entry name" value="WH_DNA-bd_sf"/>
</dbReference>
<sequence>MRISRESTDYRVYRILSENPLSGEKLAKKLGISRTAVWKAVQKLKECGVYVESNASGYTIAGEEELNPYEVARLAFESGFKEVHFYDVTDSTNSRAKEYGKPDALFFANRQTAGRGRHGRKWLSEEGGLYFSVTLSPPLDYSELPKLTLIAGLSVAEAIPQSEIKWPNDVLIKGRKVCGILSELHGEVERPLVIVGVGINVKNPDPENGISLSELYDVSRREVFEQVIRNFSKNYRMLLDGRWCELRRRIERRCSSVGKAVRVTTPSGVAEGIAEAISEDGSLVVSGKKIYAGDCIHLR</sequence>
<dbReference type="InterPro" id="IPR004408">
    <property type="entry name" value="Biotin_CoA_COase_ligase"/>
</dbReference>
<protein>
    <submittedName>
        <fullName evidence="7">BirA, biotin-[acetyl-CoA-carboxylase] ligase region/BirA biotin operon repressor domain protein</fullName>
        <ecNumber evidence="7">6.3.4.15</ecNumber>
    </submittedName>
</protein>
<dbReference type="InterPro" id="IPR045864">
    <property type="entry name" value="aa-tRNA-synth_II/BPL/LPL"/>
</dbReference>
<dbReference type="GO" id="GO:0004077">
    <property type="term" value="F:biotin--[biotin carboxyl-carrier protein] ligase activity"/>
    <property type="evidence" value="ECO:0007669"/>
    <property type="project" value="UniProtKB-EC"/>
</dbReference>
<dbReference type="EC" id="6.3.4.15" evidence="7"/>
<dbReference type="Pfam" id="PF02237">
    <property type="entry name" value="BPL_C"/>
    <property type="match status" value="1"/>
</dbReference>
<dbReference type="HAMAP" id="MF_00978">
    <property type="entry name" value="Bifunct_BirA"/>
    <property type="match status" value="1"/>
</dbReference>